<dbReference type="Proteomes" id="UP000219331">
    <property type="component" value="Unassembled WGS sequence"/>
</dbReference>
<dbReference type="AlphaFoldDB" id="A0A285SU86"/>
<keyword evidence="4" id="KW-1185">Reference proteome</keyword>
<dbReference type="RefSeq" id="WP_088941715.1">
    <property type="nucleotide sequence ID" value="NZ_JAJGNR010000002.1"/>
</dbReference>
<gene>
    <name evidence="3" type="ORF">SAMN05421512_106140</name>
</gene>
<feature type="compositionally biased region" description="Low complexity" evidence="1">
    <location>
        <begin position="51"/>
        <end position="67"/>
    </location>
</feature>
<feature type="chain" id="PRO_5011973118" evidence="2">
    <location>
        <begin position="25"/>
        <end position="228"/>
    </location>
</feature>
<dbReference type="OrthoDB" id="9809589at2"/>
<keyword evidence="2" id="KW-0732">Signal</keyword>
<evidence type="ECO:0000256" key="2">
    <source>
        <dbReference type="SAM" id="SignalP"/>
    </source>
</evidence>
<protein>
    <submittedName>
        <fullName evidence="3">Uncharacterized protein</fullName>
    </submittedName>
</protein>
<evidence type="ECO:0000313" key="4">
    <source>
        <dbReference type="Proteomes" id="UP000219331"/>
    </source>
</evidence>
<dbReference type="STRING" id="538381.GCA_001696535_02668"/>
<feature type="region of interest" description="Disordered" evidence="1">
    <location>
        <begin position="51"/>
        <end position="70"/>
    </location>
</feature>
<accession>A0A285SU86</accession>
<evidence type="ECO:0000313" key="3">
    <source>
        <dbReference type="EMBL" id="SOC09859.1"/>
    </source>
</evidence>
<sequence>MHAGPALAALLLTVALSTSASAEAATVQTERIQVTPKEAPADTTQIPSDALETPAAAPEPGTAASGAYGTQPLNLPEVKYGDADLPKAVARTRAQLLEAAHAGDLDRFRMVLEGNEMMPTLSFGETGDPIEFIKASSGDGEGLEVMAILTELLETGYVHADQGTAQEMYIWPYFSRIPLARLTREQKVEMYRVVTSGDLADMEATGAWTFYRVGIGPDGTLHYFVAGD</sequence>
<proteinExistence type="predicted"/>
<dbReference type="EMBL" id="OBML01000006">
    <property type="protein sequence ID" value="SOC09859.1"/>
    <property type="molecule type" value="Genomic_DNA"/>
</dbReference>
<feature type="signal peptide" evidence="2">
    <location>
        <begin position="1"/>
        <end position="24"/>
    </location>
</feature>
<reference evidence="3 4" key="1">
    <citation type="submission" date="2017-08" db="EMBL/GenBank/DDBJ databases">
        <authorList>
            <person name="de Groot N.N."/>
        </authorList>
    </citation>
    <scope>NUCLEOTIDE SEQUENCE [LARGE SCALE GENOMIC DNA]</scope>
    <source>
        <strain evidence="3 4">USBA 352</strain>
    </source>
</reference>
<evidence type="ECO:0000256" key="1">
    <source>
        <dbReference type="SAM" id="MobiDB-lite"/>
    </source>
</evidence>
<organism evidence="3 4">
    <name type="scientific">Stappia indica</name>
    <dbReference type="NCBI Taxonomy" id="538381"/>
    <lineage>
        <taxon>Bacteria</taxon>
        <taxon>Pseudomonadati</taxon>
        <taxon>Pseudomonadota</taxon>
        <taxon>Alphaproteobacteria</taxon>
        <taxon>Hyphomicrobiales</taxon>
        <taxon>Stappiaceae</taxon>
        <taxon>Stappia</taxon>
    </lineage>
</organism>
<name>A0A285SU86_9HYPH</name>